<feature type="compositionally biased region" description="Basic and acidic residues" evidence="1">
    <location>
        <begin position="160"/>
        <end position="173"/>
    </location>
</feature>
<evidence type="ECO:0000313" key="4">
    <source>
        <dbReference type="Proteomes" id="UP000295247"/>
    </source>
</evidence>
<keyword evidence="2" id="KW-0732">Signal</keyword>
<dbReference type="Proteomes" id="UP000295247">
    <property type="component" value="Unassembled WGS sequence"/>
</dbReference>
<evidence type="ECO:0000256" key="1">
    <source>
        <dbReference type="SAM" id="MobiDB-lite"/>
    </source>
</evidence>
<feature type="signal peptide" evidence="2">
    <location>
        <begin position="1"/>
        <end position="26"/>
    </location>
</feature>
<accession>A0A4V2W9F3</accession>
<comment type="caution">
    <text evidence="3">The sequence shown here is derived from an EMBL/GenBank/DDBJ whole genome shotgun (WGS) entry which is preliminary data.</text>
</comment>
<organism evidence="3 4">
    <name type="scientific">Marichromatium gracile</name>
    <name type="common">Chromatium gracile</name>
    <dbReference type="NCBI Taxonomy" id="1048"/>
    <lineage>
        <taxon>Bacteria</taxon>
        <taxon>Pseudomonadati</taxon>
        <taxon>Pseudomonadota</taxon>
        <taxon>Gammaproteobacteria</taxon>
        <taxon>Chromatiales</taxon>
        <taxon>Chromatiaceae</taxon>
        <taxon>Marichromatium</taxon>
    </lineage>
</organism>
<name>A0A4V2W9F3_MARGR</name>
<feature type="region of interest" description="Disordered" evidence="1">
    <location>
        <begin position="160"/>
        <end position="181"/>
    </location>
</feature>
<dbReference type="EMBL" id="SMDC01000007">
    <property type="protein sequence ID" value="TCW35150.1"/>
    <property type="molecule type" value="Genomic_DNA"/>
</dbReference>
<gene>
    <name evidence="3" type="ORF">EDC29_10790</name>
</gene>
<reference evidence="3 4" key="1">
    <citation type="submission" date="2019-03" db="EMBL/GenBank/DDBJ databases">
        <title>Genomic Encyclopedia of Type Strains, Phase IV (KMG-IV): sequencing the most valuable type-strain genomes for metagenomic binning, comparative biology and taxonomic classification.</title>
        <authorList>
            <person name="Goeker M."/>
        </authorList>
    </citation>
    <scope>NUCLEOTIDE SEQUENCE [LARGE SCALE GENOMIC DNA]</scope>
    <source>
        <strain evidence="3 4">DSM 203</strain>
    </source>
</reference>
<feature type="chain" id="PRO_5020423302" description="SoxXA-binding protein SoxK" evidence="2">
    <location>
        <begin position="27"/>
        <end position="181"/>
    </location>
</feature>
<sequence length="181" mass="19354">MTPFRTRARFTLVLALTTLMIAPAWATHRSEAEAAIAAARAAHERAVEAGAEVDETAALIERAAGLLPSRQYTKAVRIAEQAIAQDTHAYEQTQRDETEPGAAAAEAAIAAAEAARARADAVGGEWRDTAKLIAEAQGLARAGDFEAAIALAERARRQGELGHAQALRERDADFPDYIRQP</sequence>
<evidence type="ECO:0008006" key="5">
    <source>
        <dbReference type="Google" id="ProtNLM"/>
    </source>
</evidence>
<evidence type="ECO:0000256" key="2">
    <source>
        <dbReference type="SAM" id="SignalP"/>
    </source>
</evidence>
<protein>
    <recommendedName>
        <fullName evidence="5">SoxXA-binding protein SoxK</fullName>
    </recommendedName>
</protein>
<evidence type="ECO:0000313" key="3">
    <source>
        <dbReference type="EMBL" id="TCW35150.1"/>
    </source>
</evidence>
<dbReference type="AlphaFoldDB" id="A0A4V2W9F3"/>
<dbReference type="RefSeq" id="WP_132229893.1">
    <property type="nucleotide sequence ID" value="NZ_NRRH01000004.1"/>
</dbReference>
<proteinExistence type="predicted"/>